<name>A0A820HT21_9BILA</name>
<evidence type="ECO:0000313" key="2">
    <source>
        <dbReference type="Proteomes" id="UP000663866"/>
    </source>
</evidence>
<organism evidence="1 2">
    <name type="scientific">Rotaria magnacalcarata</name>
    <dbReference type="NCBI Taxonomy" id="392030"/>
    <lineage>
        <taxon>Eukaryota</taxon>
        <taxon>Metazoa</taxon>
        <taxon>Spiralia</taxon>
        <taxon>Gnathifera</taxon>
        <taxon>Rotifera</taxon>
        <taxon>Eurotatoria</taxon>
        <taxon>Bdelloidea</taxon>
        <taxon>Philodinida</taxon>
        <taxon>Philodinidae</taxon>
        <taxon>Rotaria</taxon>
    </lineage>
</organism>
<comment type="caution">
    <text evidence="1">The sequence shown here is derived from an EMBL/GenBank/DDBJ whole genome shotgun (WGS) entry which is preliminary data.</text>
</comment>
<proteinExistence type="predicted"/>
<sequence>MDNQSEDSIMITSSIEAEQEIMAVTITTQTIKTPVSRKLKKKKGVFKKDGLNIKEYSSWLQEIKKDASQARSTHTTLNAEVKATNQCRSRRQCTIERTGYSTCAGPDDFIAYSTVDHKSVRKIKRLIRRTSSLRESLNREHKENGGSSICATLIMPAADCKDRKCVEVYRESL</sequence>
<reference evidence="1" key="1">
    <citation type="submission" date="2021-02" db="EMBL/GenBank/DDBJ databases">
        <authorList>
            <person name="Nowell W R."/>
        </authorList>
    </citation>
    <scope>NUCLEOTIDE SEQUENCE</scope>
</reference>
<dbReference type="Proteomes" id="UP000663866">
    <property type="component" value="Unassembled WGS sequence"/>
</dbReference>
<evidence type="ECO:0000313" key="1">
    <source>
        <dbReference type="EMBL" id="CAF4298454.1"/>
    </source>
</evidence>
<keyword evidence="2" id="KW-1185">Reference proteome</keyword>
<accession>A0A820HT21</accession>
<gene>
    <name evidence="1" type="ORF">OVN521_LOCUS31213</name>
</gene>
<dbReference type="EMBL" id="CAJOBG010014312">
    <property type="protein sequence ID" value="CAF4298454.1"/>
    <property type="molecule type" value="Genomic_DNA"/>
</dbReference>
<protein>
    <submittedName>
        <fullName evidence="1">Uncharacterized protein</fullName>
    </submittedName>
</protein>
<dbReference type="AlphaFoldDB" id="A0A820HT21"/>